<name>A0A284RDT6_ARMOS</name>
<feature type="domain" description="Retroviral polymerase SH3-like" evidence="2">
    <location>
        <begin position="16"/>
        <end position="76"/>
    </location>
</feature>
<evidence type="ECO:0000259" key="2">
    <source>
        <dbReference type="Pfam" id="PF25597"/>
    </source>
</evidence>
<dbReference type="STRING" id="47428.A0A284RDT6"/>
<dbReference type="EMBL" id="FUEG01000007">
    <property type="protein sequence ID" value="SJL06875.1"/>
    <property type="molecule type" value="Genomic_DNA"/>
</dbReference>
<dbReference type="InterPro" id="IPR057670">
    <property type="entry name" value="SH3_retrovirus"/>
</dbReference>
<feature type="region of interest" description="Disordered" evidence="1">
    <location>
        <begin position="95"/>
        <end position="125"/>
    </location>
</feature>
<protein>
    <recommendedName>
        <fullName evidence="2">Retroviral polymerase SH3-like domain-containing protein</fullName>
    </recommendedName>
</protein>
<accession>A0A284RDT6</accession>
<organism evidence="3 4">
    <name type="scientific">Armillaria ostoyae</name>
    <name type="common">Armillaria root rot fungus</name>
    <dbReference type="NCBI Taxonomy" id="47428"/>
    <lineage>
        <taxon>Eukaryota</taxon>
        <taxon>Fungi</taxon>
        <taxon>Dikarya</taxon>
        <taxon>Basidiomycota</taxon>
        <taxon>Agaricomycotina</taxon>
        <taxon>Agaricomycetes</taxon>
        <taxon>Agaricomycetidae</taxon>
        <taxon>Agaricales</taxon>
        <taxon>Marasmiineae</taxon>
        <taxon>Physalacriaceae</taxon>
        <taxon>Armillaria</taxon>
    </lineage>
</organism>
<evidence type="ECO:0000313" key="3">
    <source>
        <dbReference type="EMBL" id="SJL06875.1"/>
    </source>
</evidence>
<evidence type="ECO:0000313" key="4">
    <source>
        <dbReference type="Proteomes" id="UP000219338"/>
    </source>
</evidence>
<proteinExistence type="predicted"/>
<gene>
    <name evidence="3" type="ORF">ARMOST_10217</name>
</gene>
<dbReference type="Pfam" id="PF25597">
    <property type="entry name" value="SH3_retrovirus"/>
    <property type="match status" value="1"/>
</dbReference>
<reference evidence="4" key="1">
    <citation type="journal article" date="2017" name="Nat. Ecol. Evol.">
        <title>Genome expansion and lineage-specific genetic innovations in the forest pathogenic fungi Armillaria.</title>
        <authorList>
            <person name="Sipos G."/>
            <person name="Prasanna A.N."/>
            <person name="Walter M.C."/>
            <person name="O'Connor E."/>
            <person name="Balint B."/>
            <person name="Krizsan K."/>
            <person name="Kiss B."/>
            <person name="Hess J."/>
            <person name="Varga T."/>
            <person name="Slot J."/>
            <person name="Riley R."/>
            <person name="Boka B."/>
            <person name="Rigling D."/>
            <person name="Barry K."/>
            <person name="Lee J."/>
            <person name="Mihaltcheva S."/>
            <person name="LaButti K."/>
            <person name="Lipzen A."/>
            <person name="Waldron R."/>
            <person name="Moloney N.M."/>
            <person name="Sperisen C."/>
            <person name="Kredics L."/>
            <person name="Vagvoelgyi C."/>
            <person name="Patrignani A."/>
            <person name="Fitzpatrick D."/>
            <person name="Nagy I."/>
            <person name="Doyle S."/>
            <person name="Anderson J.B."/>
            <person name="Grigoriev I.V."/>
            <person name="Gueldener U."/>
            <person name="Muensterkoetter M."/>
            <person name="Nagy L.G."/>
        </authorList>
    </citation>
    <scope>NUCLEOTIDE SEQUENCE [LARGE SCALE GENOMIC DNA]</scope>
    <source>
        <strain evidence="4">C18/9</strain>
    </source>
</reference>
<keyword evidence="4" id="KW-1185">Reference proteome</keyword>
<dbReference type="OrthoDB" id="3243429at2759"/>
<sequence>MHNVIPNISHLRRWGCQCFVAIPPELRTKAGPRHFEAIFVGYVEGLIGWRVRDLQGKYHFSHNVEFNENTPGRLSSKRNSKVDIALKADALTDLKDNTDDDTPLPKRTVKPTPKMATMQNDPKQKTGTILPRLQTAELFAALTGFFRAKEITSELTPLQTFESVVSSQPRCMLSFHNRGRLPSTRE</sequence>
<dbReference type="Proteomes" id="UP000219338">
    <property type="component" value="Unassembled WGS sequence"/>
</dbReference>
<evidence type="ECO:0000256" key="1">
    <source>
        <dbReference type="SAM" id="MobiDB-lite"/>
    </source>
</evidence>
<dbReference type="AlphaFoldDB" id="A0A284RDT6"/>